<feature type="region of interest" description="Disordered" evidence="1">
    <location>
        <begin position="91"/>
        <end position="146"/>
    </location>
</feature>
<keyword evidence="2" id="KW-0472">Membrane</keyword>
<comment type="caution">
    <text evidence="3">The sequence shown here is derived from an EMBL/GenBank/DDBJ whole genome shotgun (WGS) entry which is preliminary data.</text>
</comment>
<sequence>MPDPPAPGDVPWPSPPQDFGAPRDYTPPHDHTTPMPPGETSIPLSREPWAEPGIWQPPAPPKRSRKPLVLVAAGAVALALVAVGIVFWPSGSDPSSGNGLSSAESSTGGNGTGGESPAVEPGGGAGTETEPAPEPDGAAFQEQAGAVDGVLADMGATRSDLGSVVTVEDCSVAGLERVLESRRSQLERARALDVSALENGAPMKDALVRALEASVESNERYVAVAPGCPSPSEVSDVNGRATEAKNEFAGYWAPIAEQAGLPARGGDDI</sequence>
<accession>A0ABR9JS63</accession>
<dbReference type="Proteomes" id="UP000627838">
    <property type="component" value="Unassembled WGS sequence"/>
</dbReference>
<proteinExistence type="predicted"/>
<keyword evidence="4" id="KW-1185">Reference proteome</keyword>
<reference evidence="3 4" key="1">
    <citation type="submission" date="2020-10" db="EMBL/GenBank/DDBJ databases">
        <title>Sequencing the genomes of 1000 actinobacteria strains.</title>
        <authorList>
            <person name="Klenk H.-P."/>
        </authorList>
    </citation>
    <scope>NUCLEOTIDE SEQUENCE [LARGE SCALE GENOMIC DNA]</scope>
    <source>
        <strain evidence="3 4">DSM 46744</strain>
    </source>
</reference>
<organism evidence="3 4">
    <name type="scientific">Actinomadura algeriensis</name>
    <dbReference type="NCBI Taxonomy" id="1679523"/>
    <lineage>
        <taxon>Bacteria</taxon>
        <taxon>Bacillati</taxon>
        <taxon>Actinomycetota</taxon>
        <taxon>Actinomycetes</taxon>
        <taxon>Streptosporangiales</taxon>
        <taxon>Thermomonosporaceae</taxon>
        <taxon>Actinomadura</taxon>
    </lineage>
</organism>
<evidence type="ECO:0000256" key="1">
    <source>
        <dbReference type="SAM" id="MobiDB-lite"/>
    </source>
</evidence>
<protein>
    <submittedName>
        <fullName evidence="3">Uncharacterized protein</fullName>
    </submittedName>
</protein>
<feature type="transmembrane region" description="Helical" evidence="2">
    <location>
        <begin position="68"/>
        <end position="88"/>
    </location>
</feature>
<dbReference type="EMBL" id="JADBDZ010000001">
    <property type="protein sequence ID" value="MBE1533409.1"/>
    <property type="molecule type" value="Genomic_DNA"/>
</dbReference>
<feature type="compositionally biased region" description="Pro residues" evidence="1">
    <location>
        <begin position="1"/>
        <end position="16"/>
    </location>
</feature>
<feature type="region of interest" description="Disordered" evidence="1">
    <location>
        <begin position="1"/>
        <end position="65"/>
    </location>
</feature>
<evidence type="ECO:0000256" key="2">
    <source>
        <dbReference type="SAM" id="Phobius"/>
    </source>
</evidence>
<name>A0ABR9JS63_9ACTN</name>
<evidence type="ECO:0000313" key="4">
    <source>
        <dbReference type="Proteomes" id="UP000627838"/>
    </source>
</evidence>
<feature type="compositionally biased region" description="Low complexity" evidence="1">
    <location>
        <begin position="127"/>
        <end position="139"/>
    </location>
</feature>
<evidence type="ECO:0000313" key="3">
    <source>
        <dbReference type="EMBL" id="MBE1533409.1"/>
    </source>
</evidence>
<keyword evidence="2" id="KW-0812">Transmembrane</keyword>
<feature type="compositionally biased region" description="Low complexity" evidence="1">
    <location>
        <begin position="95"/>
        <end position="107"/>
    </location>
</feature>
<dbReference type="RefSeq" id="WP_192759971.1">
    <property type="nucleotide sequence ID" value="NZ_JADBDZ010000001.1"/>
</dbReference>
<gene>
    <name evidence="3" type="ORF">H4W34_003242</name>
</gene>
<keyword evidence="2" id="KW-1133">Transmembrane helix</keyword>